<keyword evidence="2" id="KW-1185">Reference proteome</keyword>
<accession>A0A841E4W8</accession>
<organism evidence="1 2">
    <name type="scientific">Kribbella solani</name>
    <dbReference type="NCBI Taxonomy" id="236067"/>
    <lineage>
        <taxon>Bacteria</taxon>
        <taxon>Bacillati</taxon>
        <taxon>Actinomycetota</taxon>
        <taxon>Actinomycetes</taxon>
        <taxon>Propionibacteriales</taxon>
        <taxon>Kribbellaceae</taxon>
        <taxon>Kribbella</taxon>
    </lineage>
</organism>
<proteinExistence type="predicted"/>
<evidence type="ECO:0000313" key="1">
    <source>
        <dbReference type="EMBL" id="MBB5983970.1"/>
    </source>
</evidence>
<dbReference type="EMBL" id="JACHNF010000002">
    <property type="protein sequence ID" value="MBB5983970.1"/>
    <property type="molecule type" value="Genomic_DNA"/>
</dbReference>
<protein>
    <submittedName>
        <fullName evidence="1">Uncharacterized protein</fullName>
    </submittedName>
</protein>
<dbReference type="Proteomes" id="UP000558997">
    <property type="component" value="Unassembled WGS sequence"/>
</dbReference>
<name>A0A841E4W8_9ACTN</name>
<dbReference type="RefSeq" id="WP_184844972.1">
    <property type="nucleotide sequence ID" value="NZ_BAAAVN010000031.1"/>
</dbReference>
<sequence>MSNQTVYVLTIHEPDTSGTTFTTTAYTNPEAAEQDAATWRQIDQNQGKNTTYRVVPLELVDHAKWKPAPDGKSGVPNK</sequence>
<reference evidence="1 2" key="1">
    <citation type="submission" date="2020-08" db="EMBL/GenBank/DDBJ databases">
        <title>Sequencing the genomes of 1000 actinobacteria strains.</title>
        <authorList>
            <person name="Klenk H.-P."/>
        </authorList>
    </citation>
    <scope>NUCLEOTIDE SEQUENCE [LARGE SCALE GENOMIC DNA]</scope>
    <source>
        <strain evidence="1 2">DSM 17294</strain>
    </source>
</reference>
<gene>
    <name evidence="1" type="ORF">HDA44_007385</name>
</gene>
<evidence type="ECO:0000313" key="2">
    <source>
        <dbReference type="Proteomes" id="UP000558997"/>
    </source>
</evidence>
<dbReference type="AlphaFoldDB" id="A0A841E4W8"/>
<comment type="caution">
    <text evidence="1">The sequence shown here is derived from an EMBL/GenBank/DDBJ whole genome shotgun (WGS) entry which is preliminary data.</text>
</comment>